<dbReference type="SUPFAM" id="SSF47384">
    <property type="entry name" value="Homodimeric domain of signal transducing histidine kinase"/>
    <property type="match status" value="1"/>
</dbReference>
<dbReference type="InterPro" id="IPR003594">
    <property type="entry name" value="HATPase_dom"/>
</dbReference>
<dbReference type="InterPro" id="IPR003660">
    <property type="entry name" value="HAMP_dom"/>
</dbReference>
<dbReference type="Pfam" id="PF02518">
    <property type="entry name" value="HATPase_c"/>
    <property type="match status" value="1"/>
</dbReference>
<evidence type="ECO:0000256" key="6">
    <source>
        <dbReference type="ARBA" id="ARBA00022692"/>
    </source>
</evidence>
<evidence type="ECO:0000256" key="1">
    <source>
        <dbReference type="ARBA" id="ARBA00000085"/>
    </source>
</evidence>
<dbReference type="InterPro" id="IPR036097">
    <property type="entry name" value="HisK_dim/P_sf"/>
</dbReference>
<comment type="catalytic activity">
    <reaction evidence="1">
        <text>ATP + protein L-histidine = ADP + protein N-phospho-L-histidine.</text>
        <dbReference type="EC" id="2.7.13.3"/>
    </reaction>
</comment>
<dbReference type="Gene3D" id="3.30.565.10">
    <property type="entry name" value="Histidine kinase-like ATPase, C-terminal domain"/>
    <property type="match status" value="1"/>
</dbReference>
<keyword evidence="4" id="KW-0597">Phosphoprotein</keyword>
<keyword evidence="5" id="KW-0808">Transferase</keyword>
<evidence type="ECO:0000256" key="3">
    <source>
        <dbReference type="ARBA" id="ARBA00012438"/>
    </source>
</evidence>
<evidence type="ECO:0000256" key="8">
    <source>
        <dbReference type="ARBA" id="ARBA00022989"/>
    </source>
</evidence>
<evidence type="ECO:0000256" key="7">
    <source>
        <dbReference type="ARBA" id="ARBA00022777"/>
    </source>
</evidence>
<evidence type="ECO:0000256" key="9">
    <source>
        <dbReference type="ARBA" id="ARBA00023012"/>
    </source>
</evidence>
<dbReference type="Gene3D" id="1.10.287.130">
    <property type="match status" value="1"/>
</dbReference>
<feature type="domain" description="Histidine kinase" evidence="11">
    <location>
        <begin position="41"/>
        <end position="266"/>
    </location>
</feature>
<keyword evidence="7 13" id="KW-0418">Kinase</keyword>
<dbReference type="SMART" id="SM00388">
    <property type="entry name" value="HisKA"/>
    <property type="match status" value="1"/>
</dbReference>
<keyword evidence="8" id="KW-1133">Transmembrane helix</keyword>
<keyword evidence="14" id="KW-1185">Reference proteome</keyword>
<proteinExistence type="predicted"/>
<evidence type="ECO:0000256" key="5">
    <source>
        <dbReference type="ARBA" id="ARBA00022679"/>
    </source>
</evidence>
<evidence type="ECO:0000256" key="4">
    <source>
        <dbReference type="ARBA" id="ARBA00022553"/>
    </source>
</evidence>
<protein>
    <recommendedName>
        <fullName evidence="3">histidine kinase</fullName>
        <ecNumber evidence="3">2.7.13.3</ecNumber>
    </recommendedName>
</protein>
<evidence type="ECO:0000259" key="12">
    <source>
        <dbReference type="PROSITE" id="PS50885"/>
    </source>
</evidence>
<dbReference type="PROSITE" id="PS50885">
    <property type="entry name" value="HAMP"/>
    <property type="match status" value="1"/>
</dbReference>
<dbReference type="EC" id="2.7.13.3" evidence="3"/>
<name>A0ABQ0NXC4_9PROT</name>
<dbReference type="Proteomes" id="UP001062901">
    <property type="component" value="Unassembled WGS sequence"/>
</dbReference>
<feature type="domain" description="HAMP" evidence="12">
    <location>
        <begin position="3"/>
        <end position="33"/>
    </location>
</feature>
<dbReference type="InterPro" id="IPR003661">
    <property type="entry name" value="HisK_dim/P_dom"/>
</dbReference>
<keyword evidence="9" id="KW-0902">Two-component regulatory system</keyword>
<comment type="subcellular location">
    <subcellularLocation>
        <location evidence="2">Membrane</location>
    </subcellularLocation>
</comment>
<evidence type="ECO:0000256" key="10">
    <source>
        <dbReference type="ARBA" id="ARBA00023136"/>
    </source>
</evidence>
<dbReference type="PANTHER" id="PTHR45436:SF8">
    <property type="entry name" value="HISTIDINE KINASE"/>
    <property type="match status" value="1"/>
</dbReference>
<evidence type="ECO:0000313" key="14">
    <source>
        <dbReference type="Proteomes" id="UP001062901"/>
    </source>
</evidence>
<evidence type="ECO:0000259" key="11">
    <source>
        <dbReference type="PROSITE" id="PS50109"/>
    </source>
</evidence>
<dbReference type="InterPro" id="IPR036890">
    <property type="entry name" value="HATPase_C_sf"/>
</dbReference>
<sequence length="275" mass="30465">MHERLPVGRGRDDLERLSRSVNHMLDRLEQLMGEMRDVGNDIAHDLRTPLARVQARLDRASALSHDLSVEKSEVFDKAMGQCRRDLEQCFSIITALLRIGEIESGQRRAGFATMSLGPLVTDIVDLYEPIAELENITLYVVLPDHPAQIVGDADLLNEVLANLLDNALKFTHQGGWVRVSVGLYEDGRVWVEVRDTGIGIALEEREAVLGRFYRADKSRHIPGSGLGLSLVAAIIRLHDGILEIEPNESEAAHTGTVFRVILPSFSVQNMTLSSG</sequence>
<dbReference type="PANTHER" id="PTHR45436">
    <property type="entry name" value="SENSOR HISTIDINE KINASE YKOH"/>
    <property type="match status" value="1"/>
</dbReference>
<reference evidence="13" key="1">
    <citation type="submission" date="2013-04" db="EMBL/GenBank/DDBJ databases">
        <title>The genome sequencing project of 58 acetic acid bacteria.</title>
        <authorList>
            <person name="Okamoto-Kainuma A."/>
            <person name="Ishikawa M."/>
            <person name="Umino S."/>
            <person name="Koizumi Y."/>
            <person name="Shiwa Y."/>
            <person name="Yoshikawa H."/>
            <person name="Matsutani M."/>
            <person name="Matsushita K."/>
        </authorList>
    </citation>
    <scope>NUCLEOTIDE SEQUENCE</scope>
    <source>
        <strain evidence="13">DSM 15669</strain>
    </source>
</reference>
<dbReference type="InterPro" id="IPR004358">
    <property type="entry name" value="Sig_transdc_His_kin-like_C"/>
</dbReference>
<organism evidence="13 14">
    <name type="scientific">Saccharibacter floricola DSM 15669</name>
    <dbReference type="NCBI Taxonomy" id="1123227"/>
    <lineage>
        <taxon>Bacteria</taxon>
        <taxon>Pseudomonadati</taxon>
        <taxon>Pseudomonadota</taxon>
        <taxon>Alphaproteobacteria</taxon>
        <taxon>Acetobacterales</taxon>
        <taxon>Acetobacteraceae</taxon>
        <taxon>Saccharibacter</taxon>
    </lineage>
</organism>
<dbReference type="EMBL" id="BAQD01000006">
    <property type="protein sequence ID" value="GBQ05745.1"/>
    <property type="molecule type" value="Genomic_DNA"/>
</dbReference>
<dbReference type="SMART" id="SM00387">
    <property type="entry name" value="HATPase_c"/>
    <property type="match status" value="1"/>
</dbReference>
<gene>
    <name evidence="13" type="ORF">AA15669_0612</name>
</gene>
<dbReference type="PROSITE" id="PS50109">
    <property type="entry name" value="HIS_KIN"/>
    <property type="match status" value="1"/>
</dbReference>
<dbReference type="CDD" id="cd06225">
    <property type="entry name" value="HAMP"/>
    <property type="match status" value="1"/>
</dbReference>
<keyword evidence="6" id="KW-0812">Transmembrane</keyword>
<dbReference type="InterPro" id="IPR005467">
    <property type="entry name" value="His_kinase_dom"/>
</dbReference>
<evidence type="ECO:0000256" key="2">
    <source>
        <dbReference type="ARBA" id="ARBA00004370"/>
    </source>
</evidence>
<dbReference type="SUPFAM" id="SSF55874">
    <property type="entry name" value="ATPase domain of HSP90 chaperone/DNA topoisomerase II/histidine kinase"/>
    <property type="match status" value="1"/>
</dbReference>
<dbReference type="InterPro" id="IPR050428">
    <property type="entry name" value="TCS_sensor_his_kinase"/>
</dbReference>
<comment type="caution">
    <text evidence="13">The sequence shown here is derived from an EMBL/GenBank/DDBJ whole genome shotgun (WGS) entry which is preliminary data.</text>
</comment>
<dbReference type="GO" id="GO:0016301">
    <property type="term" value="F:kinase activity"/>
    <property type="evidence" value="ECO:0007669"/>
    <property type="project" value="UniProtKB-KW"/>
</dbReference>
<accession>A0ABQ0NXC4</accession>
<dbReference type="CDD" id="cd00075">
    <property type="entry name" value="HATPase"/>
    <property type="match status" value="1"/>
</dbReference>
<evidence type="ECO:0000313" key="13">
    <source>
        <dbReference type="EMBL" id="GBQ05745.1"/>
    </source>
</evidence>
<keyword evidence="10" id="KW-0472">Membrane</keyword>
<dbReference type="PRINTS" id="PR00344">
    <property type="entry name" value="BCTRLSENSOR"/>
</dbReference>